<dbReference type="EMBL" id="JABCKY010000006">
    <property type="protein sequence ID" value="NMT64770.1"/>
    <property type="molecule type" value="Genomic_DNA"/>
</dbReference>
<comment type="caution">
    <text evidence="1">The sequence shown here is derived from an EMBL/GenBank/DDBJ whole genome shotgun (WGS) entry which is preliminary data.</text>
</comment>
<gene>
    <name evidence="1" type="ORF">HIU99_14350</name>
</gene>
<organism evidence="1 2">
    <name type="scientific">Marinobacter orientalis</name>
    <dbReference type="NCBI Taxonomy" id="1928859"/>
    <lineage>
        <taxon>Bacteria</taxon>
        <taxon>Pseudomonadati</taxon>
        <taxon>Pseudomonadota</taxon>
        <taxon>Gammaproteobacteria</taxon>
        <taxon>Pseudomonadales</taxon>
        <taxon>Marinobacteraceae</taxon>
        <taxon>Marinobacter</taxon>
    </lineage>
</organism>
<reference evidence="1 2" key="1">
    <citation type="submission" date="2020-04" db="EMBL/GenBank/DDBJ databases">
        <title>Marinobacter oceani sp. nov., isolated from marine solar saltern.</title>
        <authorList>
            <person name="Chen X.-Y."/>
        </authorList>
    </citation>
    <scope>NUCLEOTIDE SEQUENCE [LARGE SCALE GENOMIC DNA]</scope>
    <source>
        <strain evidence="1 2">W62</strain>
    </source>
</reference>
<dbReference type="Gene3D" id="1.20.1060.10">
    <property type="entry name" value="Taq DNA Polymerase, Chain T, domain 4"/>
    <property type="match status" value="1"/>
</dbReference>
<name>A0A7Y0REG0_9GAMM</name>
<evidence type="ECO:0000313" key="1">
    <source>
        <dbReference type="EMBL" id="NMT64770.1"/>
    </source>
</evidence>
<dbReference type="OrthoDB" id="6370513at2"/>
<sequence length="69" mass="8086">MANKDFIIQRIYIYAGREFDPIVDKQVVEVLRSKFDIHLPQRASVNQSLASAISDHEIIRLILQYRTIE</sequence>
<dbReference type="AlphaFoldDB" id="A0A7Y0REG0"/>
<accession>A0A7Y0REG0</accession>
<proteinExistence type="predicted"/>
<evidence type="ECO:0000313" key="2">
    <source>
        <dbReference type="Proteomes" id="UP000567186"/>
    </source>
</evidence>
<dbReference type="Proteomes" id="UP000567186">
    <property type="component" value="Unassembled WGS sequence"/>
</dbReference>
<keyword evidence="2" id="KW-1185">Reference proteome</keyword>
<protein>
    <submittedName>
        <fullName evidence="1">Uncharacterized protein</fullName>
    </submittedName>
</protein>